<dbReference type="Proteomes" id="UP001596003">
    <property type="component" value="Unassembled WGS sequence"/>
</dbReference>
<dbReference type="EMBL" id="JBHSFY010000003">
    <property type="protein sequence ID" value="MFC4476487.1"/>
    <property type="molecule type" value="Genomic_DNA"/>
</dbReference>
<dbReference type="RefSeq" id="WP_379795857.1">
    <property type="nucleotide sequence ID" value="NZ_JBHSFY010000003.1"/>
</dbReference>
<evidence type="ECO:0000313" key="1">
    <source>
        <dbReference type="EMBL" id="MFC4476487.1"/>
    </source>
</evidence>
<name>A0ABV8ZD63_9FLAO</name>
<organism evidence="1 2">
    <name type="scientific">Flavobacterium chungangensis</name>
    <dbReference type="NCBI Taxonomy" id="2708132"/>
    <lineage>
        <taxon>Bacteria</taxon>
        <taxon>Pseudomonadati</taxon>
        <taxon>Bacteroidota</taxon>
        <taxon>Flavobacteriia</taxon>
        <taxon>Flavobacteriales</taxon>
        <taxon>Flavobacteriaceae</taxon>
        <taxon>Flavobacterium</taxon>
    </lineage>
</organism>
<accession>A0ABV8ZD63</accession>
<proteinExistence type="predicted"/>
<comment type="caution">
    <text evidence="1">The sequence shown here is derived from an EMBL/GenBank/DDBJ whole genome shotgun (WGS) entry which is preliminary data.</text>
</comment>
<evidence type="ECO:0008006" key="3">
    <source>
        <dbReference type="Google" id="ProtNLM"/>
    </source>
</evidence>
<keyword evidence="2" id="KW-1185">Reference proteome</keyword>
<gene>
    <name evidence="1" type="ORF">ACFO3N_05375</name>
</gene>
<reference evidence="2" key="1">
    <citation type="journal article" date="2019" name="Int. J. Syst. Evol. Microbiol.">
        <title>The Global Catalogue of Microorganisms (GCM) 10K type strain sequencing project: providing services to taxonomists for standard genome sequencing and annotation.</title>
        <authorList>
            <consortium name="The Broad Institute Genomics Platform"/>
            <consortium name="The Broad Institute Genome Sequencing Center for Infectious Disease"/>
            <person name="Wu L."/>
            <person name="Ma J."/>
        </authorList>
    </citation>
    <scope>NUCLEOTIDE SEQUENCE [LARGE SCALE GENOMIC DNA]</scope>
    <source>
        <strain evidence="2">NBRC 103627</strain>
    </source>
</reference>
<protein>
    <recommendedName>
        <fullName evidence="3">KTSC domain-containing protein</fullName>
    </recommendedName>
</protein>
<evidence type="ECO:0000313" key="2">
    <source>
        <dbReference type="Proteomes" id="UP001596003"/>
    </source>
</evidence>
<sequence length="76" mass="9173">MENKINAKIIRIYNYENKSLEFYYDKDYCVTSSLTNRDTLKIGDSISKESNTGVFKVYRKNPSGKYQFYKKYDEEW</sequence>